<organism evidence="10 11">
    <name type="scientific">Polyplosphaeria fusca</name>
    <dbReference type="NCBI Taxonomy" id="682080"/>
    <lineage>
        <taxon>Eukaryota</taxon>
        <taxon>Fungi</taxon>
        <taxon>Dikarya</taxon>
        <taxon>Ascomycota</taxon>
        <taxon>Pezizomycotina</taxon>
        <taxon>Dothideomycetes</taxon>
        <taxon>Pleosporomycetidae</taxon>
        <taxon>Pleosporales</taxon>
        <taxon>Tetraplosphaeriaceae</taxon>
        <taxon>Polyplosphaeria</taxon>
    </lineage>
</organism>
<comment type="similarity">
    <text evidence="2 7">Belongs to the major facilitator superfamily. Sugar transporter (TC 2.A.1.1) family.</text>
</comment>
<evidence type="ECO:0000256" key="1">
    <source>
        <dbReference type="ARBA" id="ARBA00004141"/>
    </source>
</evidence>
<keyword evidence="11" id="KW-1185">Reference proteome</keyword>
<feature type="transmembrane region" description="Helical" evidence="8">
    <location>
        <begin position="31"/>
        <end position="49"/>
    </location>
</feature>
<dbReference type="Pfam" id="PF00083">
    <property type="entry name" value="Sugar_tr"/>
    <property type="match status" value="1"/>
</dbReference>
<keyword evidence="3 7" id="KW-0813">Transport</keyword>
<feature type="transmembrane region" description="Helical" evidence="8">
    <location>
        <begin position="425"/>
        <end position="443"/>
    </location>
</feature>
<feature type="transmembrane region" description="Helical" evidence="8">
    <location>
        <begin position="455"/>
        <end position="474"/>
    </location>
</feature>
<sequence length="521" mass="58180">MGGGPQLADPILTRLVAEDRVSWYSKPNLRILYVLLFFACMGIELTSGFDSQLINALQITPTWIKFFNNPQGSLKGIISAAYSLGAILSLPFIPMVNDAWGRRGSIMAGSWVMVLGAIIQGCSVNVGMYIVARMILGFGIPTCIVSASSLIGELGYPKERPVLTSLFNVSFFFGQVMAAGIAFGTNNMKSNWGWKIPSFLQMVPSLIQIIVIYMLPESPRWLISKDRSEEAEAILVKYHSEGHVDSEFIKAEMSQIVTTLELEKEASKSSWMDLVATSGMRRRVIISTALGLFTQFSGNTLISYYFGDLLKGVGITDPITIQKMNLGNSCWSLVNAFIVSILVPKFRRRTMYMACTISSLLCYTAWTIAMARAQDAKKAGGRDQAANIATVVFMFLYSPCYNIGFNALTYTYMVEVWPYMERSRGIAIFQLWGRLAGFFGTFVNPIGLKNIEWRWLLVYDVFLIFEVIFVYFLFPETSGRTLEELAFLFEDKALAEKANEAVEEVVHHDEKAGSVTHEKSV</sequence>
<dbReference type="GO" id="GO:0016020">
    <property type="term" value="C:membrane"/>
    <property type="evidence" value="ECO:0007669"/>
    <property type="project" value="UniProtKB-SubCell"/>
</dbReference>
<dbReference type="PANTHER" id="PTHR48022:SF29">
    <property type="entry name" value="SUGAR TRANSPORTER, PUTATIVE (AFU_ORTHOLOGUE AFUA_6G14500)-RELATED"/>
    <property type="match status" value="1"/>
</dbReference>
<feature type="transmembrane region" description="Helical" evidence="8">
    <location>
        <begin position="350"/>
        <end position="368"/>
    </location>
</feature>
<evidence type="ECO:0000256" key="7">
    <source>
        <dbReference type="RuleBase" id="RU003346"/>
    </source>
</evidence>
<dbReference type="InterPro" id="IPR003663">
    <property type="entry name" value="Sugar/inositol_transpt"/>
</dbReference>
<dbReference type="Proteomes" id="UP000799444">
    <property type="component" value="Unassembled WGS sequence"/>
</dbReference>
<evidence type="ECO:0000313" key="11">
    <source>
        <dbReference type="Proteomes" id="UP000799444"/>
    </source>
</evidence>
<feature type="transmembrane region" description="Helical" evidence="8">
    <location>
        <begin position="76"/>
        <end position="96"/>
    </location>
</feature>
<dbReference type="PANTHER" id="PTHR48022">
    <property type="entry name" value="PLASTIDIC GLUCOSE TRANSPORTER 4"/>
    <property type="match status" value="1"/>
</dbReference>
<evidence type="ECO:0000256" key="6">
    <source>
        <dbReference type="ARBA" id="ARBA00023136"/>
    </source>
</evidence>
<dbReference type="InterPro" id="IPR050360">
    <property type="entry name" value="MFS_Sugar_Transporters"/>
</dbReference>
<dbReference type="Gene3D" id="1.20.1250.20">
    <property type="entry name" value="MFS general substrate transporter like domains"/>
    <property type="match status" value="1"/>
</dbReference>
<evidence type="ECO:0000256" key="4">
    <source>
        <dbReference type="ARBA" id="ARBA00022692"/>
    </source>
</evidence>
<dbReference type="InterPro" id="IPR020846">
    <property type="entry name" value="MFS_dom"/>
</dbReference>
<keyword evidence="5 8" id="KW-1133">Transmembrane helix</keyword>
<keyword evidence="4 8" id="KW-0812">Transmembrane</keyword>
<dbReference type="SUPFAM" id="SSF103473">
    <property type="entry name" value="MFS general substrate transporter"/>
    <property type="match status" value="1"/>
</dbReference>
<dbReference type="InterPro" id="IPR005828">
    <property type="entry name" value="MFS_sugar_transport-like"/>
</dbReference>
<protein>
    <submittedName>
        <fullName evidence="10">General substrate transporter</fullName>
    </submittedName>
</protein>
<comment type="subcellular location">
    <subcellularLocation>
        <location evidence="1">Membrane</location>
        <topology evidence="1">Multi-pass membrane protein</topology>
    </subcellularLocation>
</comment>
<dbReference type="FunFam" id="1.20.1250.20:FF:000117">
    <property type="entry name" value="MFS hexose transporter"/>
    <property type="match status" value="1"/>
</dbReference>
<dbReference type="AlphaFoldDB" id="A0A9P4V3Y0"/>
<dbReference type="GO" id="GO:0005351">
    <property type="term" value="F:carbohydrate:proton symporter activity"/>
    <property type="evidence" value="ECO:0007669"/>
    <property type="project" value="TreeGrafter"/>
</dbReference>
<dbReference type="OrthoDB" id="6133115at2759"/>
<feature type="transmembrane region" description="Helical" evidence="8">
    <location>
        <begin position="284"/>
        <end position="306"/>
    </location>
</feature>
<evidence type="ECO:0000256" key="2">
    <source>
        <dbReference type="ARBA" id="ARBA00010992"/>
    </source>
</evidence>
<dbReference type="NCBIfam" id="TIGR00879">
    <property type="entry name" value="SP"/>
    <property type="match status" value="1"/>
</dbReference>
<feature type="transmembrane region" description="Helical" evidence="8">
    <location>
        <begin position="163"/>
        <end position="184"/>
    </location>
</feature>
<accession>A0A9P4V3Y0</accession>
<name>A0A9P4V3Y0_9PLEO</name>
<dbReference type="PROSITE" id="PS50850">
    <property type="entry name" value="MFS"/>
    <property type="match status" value="1"/>
</dbReference>
<feature type="transmembrane region" description="Helical" evidence="8">
    <location>
        <begin position="388"/>
        <end position="413"/>
    </location>
</feature>
<reference evidence="10" key="1">
    <citation type="journal article" date="2020" name="Stud. Mycol.">
        <title>101 Dothideomycetes genomes: a test case for predicting lifestyles and emergence of pathogens.</title>
        <authorList>
            <person name="Haridas S."/>
            <person name="Albert R."/>
            <person name="Binder M."/>
            <person name="Bloem J."/>
            <person name="Labutti K."/>
            <person name="Salamov A."/>
            <person name="Andreopoulos B."/>
            <person name="Baker S."/>
            <person name="Barry K."/>
            <person name="Bills G."/>
            <person name="Bluhm B."/>
            <person name="Cannon C."/>
            <person name="Castanera R."/>
            <person name="Culley D."/>
            <person name="Daum C."/>
            <person name="Ezra D."/>
            <person name="Gonzalez J."/>
            <person name="Henrissat B."/>
            <person name="Kuo A."/>
            <person name="Liang C."/>
            <person name="Lipzen A."/>
            <person name="Lutzoni F."/>
            <person name="Magnuson J."/>
            <person name="Mondo S."/>
            <person name="Nolan M."/>
            <person name="Ohm R."/>
            <person name="Pangilinan J."/>
            <person name="Park H.-J."/>
            <person name="Ramirez L."/>
            <person name="Alfaro M."/>
            <person name="Sun H."/>
            <person name="Tritt A."/>
            <person name="Yoshinaga Y."/>
            <person name="Zwiers L.-H."/>
            <person name="Turgeon B."/>
            <person name="Goodwin S."/>
            <person name="Spatafora J."/>
            <person name="Crous P."/>
            <person name="Grigoriev I."/>
        </authorList>
    </citation>
    <scope>NUCLEOTIDE SEQUENCE</scope>
    <source>
        <strain evidence="10">CBS 125425</strain>
    </source>
</reference>
<gene>
    <name evidence="10" type="ORF">EJ04DRAFT_549501</name>
</gene>
<evidence type="ECO:0000313" key="10">
    <source>
        <dbReference type="EMBL" id="KAF2738972.1"/>
    </source>
</evidence>
<evidence type="ECO:0000256" key="3">
    <source>
        <dbReference type="ARBA" id="ARBA00022448"/>
    </source>
</evidence>
<evidence type="ECO:0000256" key="5">
    <source>
        <dbReference type="ARBA" id="ARBA00022989"/>
    </source>
</evidence>
<keyword evidence="6 8" id="KW-0472">Membrane</keyword>
<dbReference type="EMBL" id="ML996106">
    <property type="protein sequence ID" value="KAF2738972.1"/>
    <property type="molecule type" value="Genomic_DNA"/>
</dbReference>
<proteinExistence type="inferred from homology"/>
<evidence type="ECO:0000259" key="9">
    <source>
        <dbReference type="PROSITE" id="PS50850"/>
    </source>
</evidence>
<comment type="caution">
    <text evidence="10">The sequence shown here is derived from an EMBL/GenBank/DDBJ whole genome shotgun (WGS) entry which is preliminary data.</text>
</comment>
<evidence type="ECO:0000256" key="8">
    <source>
        <dbReference type="SAM" id="Phobius"/>
    </source>
</evidence>
<feature type="transmembrane region" description="Helical" evidence="8">
    <location>
        <begin position="108"/>
        <end position="132"/>
    </location>
</feature>
<feature type="transmembrane region" description="Helical" evidence="8">
    <location>
        <begin position="138"/>
        <end position="156"/>
    </location>
</feature>
<feature type="domain" description="Major facilitator superfamily (MFS) profile" evidence="9">
    <location>
        <begin position="36"/>
        <end position="478"/>
    </location>
</feature>
<dbReference type="InterPro" id="IPR036259">
    <property type="entry name" value="MFS_trans_sf"/>
</dbReference>